<proteinExistence type="inferred from homology"/>
<accession>A0ABV2JDK4</accession>
<keyword evidence="4 12" id="KW-0812">Transmembrane</keyword>
<evidence type="ECO:0000256" key="9">
    <source>
        <dbReference type="ARBA" id="ARBA00023139"/>
    </source>
</evidence>
<keyword evidence="15" id="KW-1185">Reference proteome</keyword>
<evidence type="ECO:0000256" key="1">
    <source>
        <dbReference type="ARBA" id="ARBA00004651"/>
    </source>
</evidence>
<protein>
    <recommendedName>
        <fullName evidence="12">Membrane protein insertase YidC</fullName>
    </recommendedName>
    <alternativeName>
        <fullName evidence="12">Foldase YidC</fullName>
    </alternativeName>
    <alternativeName>
        <fullName evidence="12">Membrane integrase YidC</fullName>
    </alternativeName>
    <alternativeName>
        <fullName evidence="12">Membrane protein YidC</fullName>
    </alternativeName>
</protein>
<evidence type="ECO:0000256" key="7">
    <source>
        <dbReference type="ARBA" id="ARBA00022989"/>
    </source>
</evidence>
<evidence type="ECO:0000256" key="12">
    <source>
        <dbReference type="HAMAP-Rule" id="MF_01811"/>
    </source>
</evidence>
<dbReference type="CDD" id="cd20070">
    <property type="entry name" value="5TM_YidC_Alb3"/>
    <property type="match status" value="1"/>
</dbReference>
<keyword evidence="2 12" id="KW-0813">Transport</keyword>
<comment type="caution">
    <text evidence="14">The sequence shown here is derived from an EMBL/GenBank/DDBJ whole genome shotgun (WGS) entry which is preliminary data.</text>
</comment>
<evidence type="ECO:0000256" key="10">
    <source>
        <dbReference type="ARBA" id="ARBA00023186"/>
    </source>
</evidence>
<reference evidence="14 15" key="1">
    <citation type="submission" date="2024-06" db="EMBL/GenBank/DDBJ databases">
        <title>Genomic Encyclopedia of Type Strains, Phase IV (KMG-IV): sequencing the most valuable type-strain genomes for metagenomic binning, comparative biology and taxonomic classification.</title>
        <authorList>
            <person name="Goeker M."/>
        </authorList>
    </citation>
    <scope>NUCLEOTIDE SEQUENCE [LARGE SCALE GENOMIC DNA]</scope>
    <source>
        <strain evidence="14 15">DSM 28302</strain>
    </source>
</reference>
<organism evidence="14 15">
    <name type="scientific">Streptococcus porcorum</name>
    <dbReference type="NCBI Taxonomy" id="701526"/>
    <lineage>
        <taxon>Bacteria</taxon>
        <taxon>Bacillati</taxon>
        <taxon>Bacillota</taxon>
        <taxon>Bacilli</taxon>
        <taxon>Lactobacillales</taxon>
        <taxon>Streptococcaceae</taxon>
        <taxon>Streptococcus</taxon>
    </lineage>
</organism>
<evidence type="ECO:0000256" key="2">
    <source>
        <dbReference type="ARBA" id="ARBA00022448"/>
    </source>
</evidence>
<gene>
    <name evidence="12" type="primary">yidC</name>
    <name evidence="14" type="ORF">ABID28_000466</name>
</gene>
<evidence type="ECO:0000256" key="3">
    <source>
        <dbReference type="ARBA" id="ARBA00022475"/>
    </source>
</evidence>
<evidence type="ECO:0000256" key="6">
    <source>
        <dbReference type="ARBA" id="ARBA00022927"/>
    </source>
</evidence>
<evidence type="ECO:0000313" key="14">
    <source>
        <dbReference type="EMBL" id="MET3633832.1"/>
    </source>
</evidence>
<keyword evidence="9" id="KW-0564">Palmitate</keyword>
<feature type="transmembrane region" description="Helical" evidence="12">
    <location>
        <begin position="164"/>
        <end position="184"/>
    </location>
</feature>
<feature type="transmembrane region" description="Helical" evidence="12">
    <location>
        <begin position="123"/>
        <end position="144"/>
    </location>
</feature>
<dbReference type="PANTHER" id="PTHR12428">
    <property type="entry name" value="OXA1"/>
    <property type="match status" value="1"/>
</dbReference>
<dbReference type="InterPro" id="IPR047196">
    <property type="entry name" value="YidC_ALB_C"/>
</dbReference>
<dbReference type="InterPro" id="IPR001708">
    <property type="entry name" value="YidC/ALB3/OXA1/COX18"/>
</dbReference>
<comment type="similarity">
    <text evidence="12">Belongs to the OXA1/ALB3/YidC family. Type 2 subfamily.</text>
</comment>
<evidence type="ECO:0000256" key="5">
    <source>
        <dbReference type="ARBA" id="ARBA00022729"/>
    </source>
</evidence>
<keyword evidence="3 12" id="KW-1003">Cell membrane</keyword>
<feature type="domain" description="Membrane insertase YidC/Oxa/ALB C-terminal" evidence="13">
    <location>
        <begin position="54"/>
        <end position="235"/>
    </location>
</feature>
<dbReference type="PRINTS" id="PR00701">
    <property type="entry name" value="60KDINNERMP"/>
</dbReference>
<comment type="function">
    <text evidence="12">Required for the insertion and/or proper folding and/or complex formation of integral membrane proteins into the membrane. Involved in integration of membrane proteins that insert both dependently and independently of the Sec translocase complex, as well as at least some lipoproteins.</text>
</comment>
<evidence type="ECO:0000256" key="4">
    <source>
        <dbReference type="ARBA" id="ARBA00022692"/>
    </source>
</evidence>
<dbReference type="EMBL" id="JBEPLN010000005">
    <property type="protein sequence ID" value="MET3633832.1"/>
    <property type="molecule type" value="Genomic_DNA"/>
</dbReference>
<dbReference type="Proteomes" id="UP001549037">
    <property type="component" value="Unassembled WGS sequence"/>
</dbReference>
<dbReference type="NCBIfam" id="TIGR03592">
    <property type="entry name" value="yidC_oxa1_cterm"/>
    <property type="match status" value="1"/>
</dbReference>
<name>A0ABV2JDK4_9STRE</name>
<keyword evidence="10 12" id="KW-0143">Chaperone</keyword>
<comment type="subcellular location">
    <subcellularLocation>
        <location evidence="1 12">Cell membrane</location>
        <topology evidence="1 12">Multi-pass membrane protein</topology>
    </subcellularLocation>
</comment>
<dbReference type="InterPro" id="IPR023060">
    <property type="entry name" value="YidC/YidC1/YidC2_Firmicutes"/>
</dbReference>
<dbReference type="HAMAP" id="MF_01811">
    <property type="entry name" value="YidC_type2"/>
    <property type="match status" value="1"/>
</dbReference>
<keyword evidence="11 12" id="KW-0449">Lipoprotein</keyword>
<keyword evidence="5 12" id="KW-0732">Signal</keyword>
<evidence type="ECO:0000313" key="15">
    <source>
        <dbReference type="Proteomes" id="UP001549037"/>
    </source>
</evidence>
<dbReference type="InterPro" id="IPR028055">
    <property type="entry name" value="YidC/Oxa/ALB_C"/>
</dbReference>
<dbReference type="PANTHER" id="PTHR12428:SF65">
    <property type="entry name" value="CYTOCHROME C OXIDASE ASSEMBLY PROTEIN COX18, MITOCHONDRIAL"/>
    <property type="match status" value="1"/>
</dbReference>
<sequence length="270" mass="30584">MKKKIKVVGMLLMGLLILTACGTGNITSSSSGGWEQFVYLFARAIRGLSFGNIGVGIILFTLVIRTVLLPVFNLQIKSSQRMQALQPELKALQAQYPGRDTDSRMALAEASQRLYKEHKVNPYLTLLPIFIQLPVLLALYQALTRVEFLKTGHFLWLDISQPDPYFILPVLAAGFTFLSTWLSSKSALEKNFAMTIMTYFMPVMIFFFSISVASGVALYWTVSNAYQVAQTLIFNNPFKIIAERQRLAQEEKEKEARLRKAKKKAQKKRK</sequence>
<evidence type="ECO:0000256" key="11">
    <source>
        <dbReference type="ARBA" id="ARBA00023288"/>
    </source>
</evidence>
<feature type="transmembrane region" description="Helical" evidence="12">
    <location>
        <begin position="196"/>
        <end position="220"/>
    </location>
</feature>
<evidence type="ECO:0000256" key="8">
    <source>
        <dbReference type="ARBA" id="ARBA00023136"/>
    </source>
</evidence>
<dbReference type="Pfam" id="PF02096">
    <property type="entry name" value="60KD_IMP"/>
    <property type="match status" value="1"/>
</dbReference>
<dbReference type="PROSITE" id="PS51257">
    <property type="entry name" value="PROKAR_LIPOPROTEIN"/>
    <property type="match status" value="1"/>
</dbReference>
<feature type="transmembrane region" description="Helical" evidence="12">
    <location>
        <begin position="47"/>
        <end position="72"/>
    </location>
</feature>
<keyword evidence="7 12" id="KW-1133">Transmembrane helix</keyword>
<dbReference type="RefSeq" id="WP_354367720.1">
    <property type="nucleotide sequence ID" value="NZ_JBEPLN010000005.1"/>
</dbReference>
<keyword evidence="8 12" id="KW-0472">Membrane</keyword>
<evidence type="ECO:0000259" key="13">
    <source>
        <dbReference type="Pfam" id="PF02096"/>
    </source>
</evidence>
<keyword evidence="6 12" id="KW-0653">Protein transport</keyword>